<dbReference type="AlphaFoldDB" id="A0A0C1NDG6"/>
<organism evidence="3">
    <name type="scientific">Tolypothrix bouteillei VB521301</name>
    <dbReference type="NCBI Taxonomy" id="1479485"/>
    <lineage>
        <taxon>Bacteria</taxon>
        <taxon>Bacillati</taxon>
        <taxon>Cyanobacteriota</taxon>
        <taxon>Cyanophyceae</taxon>
        <taxon>Nostocales</taxon>
        <taxon>Tolypothrichaceae</taxon>
        <taxon>Tolypothrix</taxon>
    </lineage>
</organism>
<name>A0A0C1NDG6_9CYAN</name>
<dbReference type="STRING" id="1479485.DA73_0204960"/>
<dbReference type="EMBL" id="JHEG02000019">
    <property type="protein sequence ID" value="KIE12837.1"/>
    <property type="molecule type" value="Genomic_DNA"/>
</dbReference>
<keyword evidence="4" id="KW-1185">Reference proteome</keyword>
<dbReference type="InterPro" id="IPR029060">
    <property type="entry name" value="PIN-like_dom_sf"/>
</dbReference>
<reference evidence="2" key="2">
    <citation type="submission" date="2019-11" db="EMBL/GenBank/DDBJ databases">
        <title>Improved Assembly of Tolypothrix boutellei genome.</title>
        <authorList>
            <person name="Sarangi A.N."/>
            <person name="Mukherjee M."/>
            <person name="Ghosh S."/>
            <person name="Singh D."/>
            <person name="Das A."/>
            <person name="Kant S."/>
            <person name="Prusty A."/>
            <person name="Tripathy S."/>
        </authorList>
    </citation>
    <scope>NUCLEOTIDE SEQUENCE</scope>
    <source>
        <strain evidence="2">VB521301</strain>
    </source>
</reference>
<evidence type="ECO:0000313" key="2">
    <source>
        <dbReference type="EMBL" id="KAF3888257.1"/>
    </source>
</evidence>
<dbReference type="InterPro" id="IPR041705">
    <property type="entry name" value="PIN_Sll0205"/>
</dbReference>
<evidence type="ECO:0000313" key="3">
    <source>
        <dbReference type="EMBL" id="KIE12837.1"/>
    </source>
</evidence>
<accession>A0A0C1NDG6</accession>
<sequence length="128" mass="14700">MRLLIDTHIFLWYILDEQKLSITARTLVDDNNNEILLSTPSIWEMAIKQSTGKLGLKQPFHELIEQQLSLNDFSALNISINHLAVVVTLPFLHRDPFDRLLIAQSIVEEVPILSADSAFDAYSIQRLW</sequence>
<dbReference type="InterPro" id="IPR052919">
    <property type="entry name" value="TA_system_RNase"/>
</dbReference>
<dbReference type="RefSeq" id="WP_038081950.1">
    <property type="nucleotide sequence ID" value="NZ_JHEG04000001.1"/>
</dbReference>
<reference evidence="3" key="1">
    <citation type="journal article" date="2015" name="Genome Announc.">
        <title>Draft Genome Sequence of Tolypothrix boutellei Strain VB521301.</title>
        <authorList>
            <person name="Chandrababunaidu M.M."/>
            <person name="Singh D."/>
            <person name="Sen D."/>
            <person name="Bhan S."/>
            <person name="Das S."/>
            <person name="Gupta A."/>
            <person name="Adhikary S.P."/>
            <person name="Tripathy S."/>
        </authorList>
    </citation>
    <scope>NUCLEOTIDE SEQUENCE</scope>
    <source>
        <strain evidence="3">VB521301</strain>
    </source>
</reference>
<evidence type="ECO:0000259" key="1">
    <source>
        <dbReference type="Pfam" id="PF01850"/>
    </source>
</evidence>
<proteinExistence type="predicted"/>
<dbReference type="PANTHER" id="PTHR36173">
    <property type="entry name" value="RIBONUCLEASE VAPC16-RELATED"/>
    <property type="match status" value="1"/>
</dbReference>
<dbReference type="PANTHER" id="PTHR36173:SF2">
    <property type="entry name" value="RIBONUCLEASE VAPC16"/>
    <property type="match status" value="1"/>
</dbReference>
<protein>
    <submittedName>
        <fullName evidence="3">Twitching motility protein PilT</fullName>
    </submittedName>
    <submittedName>
        <fullName evidence="2">Type II toxin-antitoxin system VapC family toxin</fullName>
    </submittedName>
</protein>
<dbReference type="OrthoDB" id="9798990at2"/>
<dbReference type="Proteomes" id="UP000029738">
    <property type="component" value="Unassembled WGS sequence"/>
</dbReference>
<feature type="domain" description="PIN" evidence="1">
    <location>
        <begin position="4"/>
        <end position="122"/>
    </location>
</feature>
<evidence type="ECO:0000313" key="4">
    <source>
        <dbReference type="Proteomes" id="UP000029738"/>
    </source>
</evidence>
<gene>
    <name evidence="3" type="ORF">DA73_0204960</name>
    <name evidence="2" type="ORF">DA73_0400024265</name>
</gene>
<dbReference type="Pfam" id="PF01850">
    <property type="entry name" value="PIN"/>
    <property type="match status" value="1"/>
</dbReference>
<dbReference type="EMBL" id="JHEG04000001">
    <property type="protein sequence ID" value="KAF3888257.1"/>
    <property type="molecule type" value="Genomic_DNA"/>
</dbReference>
<comment type="caution">
    <text evidence="3">The sequence shown here is derived from an EMBL/GenBank/DDBJ whole genome shotgun (WGS) entry which is preliminary data.</text>
</comment>
<dbReference type="InterPro" id="IPR002716">
    <property type="entry name" value="PIN_dom"/>
</dbReference>
<dbReference type="SUPFAM" id="SSF88723">
    <property type="entry name" value="PIN domain-like"/>
    <property type="match status" value="1"/>
</dbReference>
<dbReference type="CDD" id="cd09872">
    <property type="entry name" value="PIN_Sll0205-like"/>
    <property type="match status" value="1"/>
</dbReference>